<dbReference type="STRING" id="396268.IV45_GL000771"/>
<gene>
    <name evidence="1" type="ORF">IV45_GL000771</name>
</gene>
<keyword evidence="2" id="KW-1185">Reference proteome</keyword>
<sequence>MKKKTKWQRFKRGLYVNFFDALNIFAQEDKFIHSRHNQIHMHVHAPQQKEKNK</sequence>
<dbReference type="Proteomes" id="UP000050934">
    <property type="component" value="Unassembled WGS sequence"/>
</dbReference>
<accession>A0A0R2I409</accession>
<dbReference type="RefSeq" id="WP_169790375.1">
    <property type="nucleotide sequence ID" value="NZ_JQBW01000010.1"/>
</dbReference>
<protein>
    <submittedName>
        <fullName evidence="1">Uncharacterized protein</fullName>
    </submittedName>
</protein>
<proteinExistence type="predicted"/>
<comment type="caution">
    <text evidence="1">The sequence shown here is derived from an EMBL/GenBank/DDBJ whole genome shotgun (WGS) entry which is preliminary data.</text>
</comment>
<evidence type="ECO:0000313" key="1">
    <source>
        <dbReference type="EMBL" id="KRN58326.1"/>
    </source>
</evidence>
<dbReference type="EMBL" id="JQBW01000010">
    <property type="protein sequence ID" value="KRN58326.1"/>
    <property type="molecule type" value="Genomic_DNA"/>
</dbReference>
<organism evidence="1 2">
    <name type="scientific">Limosilactobacillus secaliphilus</name>
    <dbReference type="NCBI Taxonomy" id="396268"/>
    <lineage>
        <taxon>Bacteria</taxon>
        <taxon>Bacillati</taxon>
        <taxon>Bacillota</taxon>
        <taxon>Bacilli</taxon>
        <taxon>Lactobacillales</taxon>
        <taxon>Lactobacillaceae</taxon>
        <taxon>Limosilactobacillus</taxon>
    </lineage>
</organism>
<dbReference type="PATRIC" id="fig|396268.3.peg.781"/>
<reference evidence="1 2" key="1">
    <citation type="journal article" date="2015" name="Genome Announc.">
        <title>Expanding the biotechnology potential of lactobacilli through comparative genomics of 213 strains and associated genera.</title>
        <authorList>
            <person name="Sun Z."/>
            <person name="Harris H.M."/>
            <person name="McCann A."/>
            <person name="Guo C."/>
            <person name="Argimon S."/>
            <person name="Zhang W."/>
            <person name="Yang X."/>
            <person name="Jeffery I.B."/>
            <person name="Cooney J.C."/>
            <person name="Kagawa T.F."/>
            <person name="Liu W."/>
            <person name="Song Y."/>
            <person name="Salvetti E."/>
            <person name="Wrobel A."/>
            <person name="Rasinkangas P."/>
            <person name="Parkhill J."/>
            <person name="Rea M.C."/>
            <person name="O'Sullivan O."/>
            <person name="Ritari J."/>
            <person name="Douillard F.P."/>
            <person name="Paul Ross R."/>
            <person name="Yang R."/>
            <person name="Briner A.E."/>
            <person name="Felis G.E."/>
            <person name="de Vos W.M."/>
            <person name="Barrangou R."/>
            <person name="Klaenhammer T.R."/>
            <person name="Caufield P.W."/>
            <person name="Cui Y."/>
            <person name="Zhang H."/>
            <person name="O'Toole P.W."/>
        </authorList>
    </citation>
    <scope>NUCLEOTIDE SEQUENCE [LARGE SCALE GENOMIC DNA]</scope>
    <source>
        <strain evidence="1 2">DSM 17896</strain>
    </source>
</reference>
<dbReference type="AlphaFoldDB" id="A0A0R2I409"/>
<name>A0A0R2I409_9LACO</name>
<evidence type="ECO:0000313" key="2">
    <source>
        <dbReference type="Proteomes" id="UP000050934"/>
    </source>
</evidence>